<dbReference type="Gene3D" id="3.40.50.300">
    <property type="entry name" value="P-loop containing nucleotide triphosphate hydrolases"/>
    <property type="match status" value="1"/>
</dbReference>
<dbReference type="InterPro" id="IPR005225">
    <property type="entry name" value="Small_GTP-bd"/>
</dbReference>
<keyword evidence="4" id="KW-0251">Elongation factor</keyword>
<protein>
    <recommendedName>
        <fullName evidence="2">protein-synthesizing GTPase</fullName>
        <ecNumber evidence="2">3.6.5.3</ecNumber>
    </recommendedName>
</protein>
<dbReference type="InterPro" id="IPR004160">
    <property type="entry name" value="Transl_elong_EFTu/EF1A_C"/>
</dbReference>
<dbReference type="Pfam" id="PF00009">
    <property type="entry name" value="GTP_EFTU"/>
    <property type="match status" value="1"/>
</dbReference>
<gene>
    <name evidence="8" type="ORF">ODALV1_LOCUS19612</name>
</gene>
<evidence type="ECO:0000256" key="4">
    <source>
        <dbReference type="ARBA" id="ARBA00022768"/>
    </source>
</evidence>
<dbReference type="PRINTS" id="PR00315">
    <property type="entry name" value="ELONGATNFCT"/>
</dbReference>
<dbReference type="Proteomes" id="UP001642540">
    <property type="component" value="Unassembled WGS sequence"/>
</dbReference>
<reference evidence="8 9" key="1">
    <citation type="submission" date="2024-08" db="EMBL/GenBank/DDBJ databases">
        <authorList>
            <person name="Cucini C."/>
            <person name="Frati F."/>
        </authorList>
    </citation>
    <scope>NUCLEOTIDE SEQUENCE [LARGE SCALE GENOMIC DNA]</scope>
</reference>
<dbReference type="PROSITE" id="PS00301">
    <property type="entry name" value="G_TR_1"/>
    <property type="match status" value="1"/>
</dbReference>
<dbReference type="SUPFAM" id="SSF50447">
    <property type="entry name" value="Translation proteins"/>
    <property type="match status" value="1"/>
</dbReference>
<dbReference type="Pfam" id="PF03144">
    <property type="entry name" value="GTP_EFTU_D2"/>
    <property type="match status" value="1"/>
</dbReference>
<dbReference type="SUPFAM" id="SSF50465">
    <property type="entry name" value="EF-Tu/eEF-1alpha/eIF2-gamma C-terminal domain"/>
    <property type="match status" value="1"/>
</dbReference>
<keyword evidence="5" id="KW-0648">Protein biosynthesis</keyword>
<evidence type="ECO:0000256" key="1">
    <source>
        <dbReference type="ARBA" id="ARBA00007249"/>
    </source>
</evidence>
<dbReference type="Pfam" id="PF03143">
    <property type="entry name" value="GTP_EFTU_D3"/>
    <property type="match status" value="1"/>
</dbReference>
<keyword evidence="9" id="KW-1185">Reference proteome</keyword>
<dbReference type="NCBIfam" id="NF009373">
    <property type="entry name" value="PRK12736.1"/>
    <property type="match status" value="1"/>
</dbReference>
<evidence type="ECO:0000259" key="7">
    <source>
        <dbReference type="PROSITE" id="PS51722"/>
    </source>
</evidence>
<dbReference type="EC" id="3.6.5.3" evidence="2"/>
<accession>A0ABP1R787</accession>
<dbReference type="InterPro" id="IPR004161">
    <property type="entry name" value="EFTu-like_2"/>
</dbReference>
<name>A0ABP1R787_9HEXA</name>
<dbReference type="PROSITE" id="PS51722">
    <property type="entry name" value="G_TR_2"/>
    <property type="match status" value="1"/>
</dbReference>
<comment type="similarity">
    <text evidence="1">Belongs to the TRAFAC class translation factor GTPase superfamily. Classic translation factor GTPase family. EF-Tu/EF-1A subfamily.</text>
</comment>
<evidence type="ECO:0000313" key="8">
    <source>
        <dbReference type="EMBL" id="CAL8121960.1"/>
    </source>
</evidence>
<dbReference type="NCBIfam" id="NF000766">
    <property type="entry name" value="PRK00049.1"/>
    <property type="match status" value="1"/>
</dbReference>
<dbReference type="InterPro" id="IPR009000">
    <property type="entry name" value="Transl_B-barrel_sf"/>
</dbReference>
<keyword evidence="6" id="KW-0342">GTP-binding</keyword>
<comment type="caution">
    <text evidence="8">The sequence shown here is derived from an EMBL/GenBank/DDBJ whole genome shotgun (WGS) entry which is preliminary data.</text>
</comment>
<dbReference type="EMBL" id="CAXLJM020000066">
    <property type="protein sequence ID" value="CAL8121960.1"/>
    <property type="molecule type" value="Genomic_DNA"/>
</dbReference>
<dbReference type="InterPro" id="IPR031157">
    <property type="entry name" value="G_TR_CS"/>
</dbReference>
<dbReference type="NCBIfam" id="TIGR00231">
    <property type="entry name" value="small_GTP"/>
    <property type="match status" value="1"/>
</dbReference>
<keyword evidence="3" id="KW-0547">Nucleotide-binding</keyword>
<dbReference type="InterPro" id="IPR009001">
    <property type="entry name" value="Transl_elong_EF1A/Init_IF2_C"/>
</dbReference>
<dbReference type="PANTHER" id="PTHR43721:SF2">
    <property type="entry name" value="ELONGATION FACTOR TU, MITOCHONDRIAL"/>
    <property type="match status" value="1"/>
</dbReference>
<feature type="domain" description="Tr-type G" evidence="7">
    <location>
        <begin position="53"/>
        <end position="248"/>
    </location>
</feature>
<dbReference type="CDD" id="cd03706">
    <property type="entry name" value="mtEFTU_III"/>
    <property type="match status" value="1"/>
</dbReference>
<evidence type="ECO:0000256" key="3">
    <source>
        <dbReference type="ARBA" id="ARBA00022741"/>
    </source>
</evidence>
<dbReference type="Gene3D" id="2.40.30.10">
    <property type="entry name" value="Translation factors"/>
    <property type="match status" value="2"/>
</dbReference>
<evidence type="ECO:0000256" key="5">
    <source>
        <dbReference type="ARBA" id="ARBA00022917"/>
    </source>
</evidence>
<evidence type="ECO:0000256" key="6">
    <source>
        <dbReference type="ARBA" id="ARBA00023134"/>
    </source>
</evidence>
<dbReference type="InterPro" id="IPR000795">
    <property type="entry name" value="T_Tr_GTP-bd_dom"/>
</dbReference>
<evidence type="ECO:0000256" key="2">
    <source>
        <dbReference type="ARBA" id="ARBA00011986"/>
    </source>
</evidence>
<dbReference type="PANTHER" id="PTHR43721">
    <property type="entry name" value="ELONGATION FACTOR TU-RELATED"/>
    <property type="match status" value="1"/>
</dbReference>
<sequence>MLKILAELSSVVGPASKLPRCLPVFSSCPFYVTASCNKRMSYSTTPEAAKIHKPNVNVGTIGHVDHGKTTLTAAITKVMSTKKLSQFVTYDQIDKAPEEKRRGITINIAHVNYETDKRSYAHTDCPGHADYIKNMISGTSQMDAAILVVAATDGQMPQTVEHLLLAKQVGVENIVVFINKCDIVGKDVTELVELEVRELLTDFGFDGSSIPFLFGSALLALNGDQGEFGEPSIYKLMDALDEHVPLPTRDYQSPFLLPIDSSFTVPGRGTVVVGTVKRGTIKKNQSLELMGFESCIKTTAGDIHIFKKSVAMAQAGDNIGVLLRGVKIDSVQTGMLLCAEGSEKLGNRYEVKIYFLSRSEGGRSKPVMSKYIQQLFSRTWNMECRIDLVPPMSMLMPGEHATVQITLLRKMVMTMGQPFTIRENNVTVATGMVTRTLDSITVTKSLGKLNIQV</sequence>
<proteinExistence type="inferred from homology"/>
<dbReference type="InterPro" id="IPR050055">
    <property type="entry name" value="EF-Tu_GTPase"/>
</dbReference>
<dbReference type="InterPro" id="IPR027417">
    <property type="entry name" value="P-loop_NTPase"/>
</dbReference>
<organism evidence="8 9">
    <name type="scientific">Orchesella dallaii</name>
    <dbReference type="NCBI Taxonomy" id="48710"/>
    <lineage>
        <taxon>Eukaryota</taxon>
        <taxon>Metazoa</taxon>
        <taxon>Ecdysozoa</taxon>
        <taxon>Arthropoda</taxon>
        <taxon>Hexapoda</taxon>
        <taxon>Collembola</taxon>
        <taxon>Entomobryomorpha</taxon>
        <taxon>Entomobryoidea</taxon>
        <taxon>Orchesellidae</taxon>
        <taxon>Orchesellinae</taxon>
        <taxon>Orchesella</taxon>
    </lineage>
</organism>
<dbReference type="InterPro" id="IPR041709">
    <property type="entry name" value="EF-Tu_GTP-bd"/>
</dbReference>
<dbReference type="NCBIfam" id="NF009372">
    <property type="entry name" value="PRK12735.1"/>
    <property type="match status" value="1"/>
</dbReference>
<evidence type="ECO:0000313" key="9">
    <source>
        <dbReference type="Proteomes" id="UP001642540"/>
    </source>
</evidence>
<dbReference type="CDD" id="cd01884">
    <property type="entry name" value="EF_Tu"/>
    <property type="match status" value="1"/>
</dbReference>
<dbReference type="SUPFAM" id="SSF52540">
    <property type="entry name" value="P-loop containing nucleoside triphosphate hydrolases"/>
    <property type="match status" value="1"/>
</dbReference>